<feature type="transmembrane region" description="Helical" evidence="5">
    <location>
        <begin position="128"/>
        <end position="147"/>
    </location>
</feature>
<evidence type="ECO:0000313" key="8">
    <source>
        <dbReference type="Proteomes" id="UP000195273"/>
    </source>
</evidence>
<dbReference type="Pfam" id="PF01699">
    <property type="entry name" value="Na_Ca_ex"/>
    <property type="match status" value="2"/>
</dbReference>
<dbReference type="GO" id="GO:0006874">
    <property type="term" value="P:intracellular calcium ion homeostasis"/>
    <property type="evidence" value="ECO:0007669"/>
    <property type="project" value="TreeGrafter"/>
</dbReference>
<feature type="domain" description="Sodium/calcium exchanger membrane region" evidence="6">
    <location>
        <begin position="163"/>
        <end position="301"/>
    </location>
</feature>
<dbReference type="AlphaFoldDB" id="A0A1Y0EBK8"/>
<dbReference type="STRING" id="1122181.GCA_000382265_00551"/>
<evidence type="ECO:0000256" key="5">
    <source>
        <dbReference type="SAM" id="Phobius"/>
    </source>
</evidence>
<feature type="transmembrane region" description="Helical" evidence="5">
    <location>
        <begin position="286"/>
        <end position="304"/>
    </location>
</feature>
<name>A0A1Y0EBK8_9RHOB</name>
<keyword evidence="3 5" id="KW-1133">Transmembrane helix</keyword>
<feature type="transmembrane region" description="Helical" evidence="5">
    <location>
        <begin position="159"/>
        <end position="181"/>
    </location>
</feature>
<dbReference type="NCBIfam" id="TIGR00367">
    <property type="entry name" value="calcium/sodium antiporter"/>
    <property type="match status" value="1"/>
</dbReference>
<dbReference type="EMBL" id="CP021431">
    <property type="protein sequence ID" value="ARU00996.1"/>
    <property type="molecule type" value="Genomic_DNA"/>
</dbReference>
<dbReference type="InterPro" id="IPR004481">
    <property type="entry name" value="K/Na/Ca-exchanger"/>
</dbReference>
<evidence type="ECO:0000256" key="2">
    <source>
        <dbReference type="ARBA" id="ARBA00022692"/>
    </source>
</evidence>
<feature type="transmembrane region" description="Helical" evidence="5">
    <location>
        <begin position="193"/>
        <end position="220"/>
    </location>
</feature>
<protein>
    <submittedName>
        <fullName evidence="7">Inner membrane protein YrbG</fullName>
    </submittedName>
</protein>
<dbReference type="PANTHER" id="PTHR10846:SF8">
    <property type="entry name" value="INNER MEMBRANE PROTEIN YRBG"/>
    <property type="match status" value="1"/>
</dbReference>
<evidence type="ECO:0000313" key="7">
    <source>
        <dbReference type="EMBL" id="ARU00996.1"/>
    </source>
</evidence>
<dbReference type="Gene3D" id="1.20.1420.30">
    <property type="entry name" value="NCX, central ion-binding region"/>
    <property type="match status" value="1"/>
</dbReference>
<dbReference type="Proteomes" id="UP000195273">
    <property type="component" value="Chromosome"/>
</dbReference>
<reference evidence="7 8" key="1">
    <citation type="submission" date="2017-05" db="EMBL/GenBank/DDBJ databases">
        <title>Genome Sequence of Loktanella vestfoldensis Strain SMR4r Isolated from a Culture of the Diatom Skeletonema marinoi.</title>
        <authorList>
            <person name="Topel M."/>
            <person name="Pinder M.I.M."/>
            <person name="Johansson O.N."/>
            <person name="Kourtchenko O."/>
            <person name="Godhe A."/>
            <person name="Clarke A.K."/>
        </authorList>
    </citation>
    <scope>NUCLEOTIDE SEQUENCE [LARGE SCALE GENOMIC DNA]</scope>
    <source>
        <strain evidence="7 8">SMR4r</strain>
    </source>
</reference>
<dbReference type="GO" id="GO:0005262">
    <property type="term" value="F:calcium channel activity"/>
    <property type="evidence" value="ECO:0007669"/>
    <property type="project" value="TreeGrafter"/>
</dbReference>
<dbReference type="Gene3D" id="6.10.280.80">
    <property type="entry name" value="NCX, peripheral helical region"/>
    <property type="match status" value="1"/>
</dbReference>
<evidence type="ECO:0000256" key="4">
    <source>
        <dbReference type="ARBA" id="ARBA00023136"/>
    </source>
</evidence>
<evidence type="ECO:0000256" key="1">
    <source>
        <dbReference type="ARBA" id="ARBA00004141"/>
    </source>
</evidence>
<accession>A0A1Y0EBK8</accession>
<sequence>MLTYLILIGGLLGLFLGGDWLVKGASGLALRFGVAPMIVGAVVVGFGTSTPELLVSLNAALGGQPGIAIGNVIGSNIANILLVLGTAAVIGPLVLTFAEFRKDLLWMAGAVLILPYAFWSGEVSLVEGLVLVGALAVYLVISLKGSRGEVEDIDAPANLWANIGLTLLGLGAVVLGAHYLVQSASIIARDFGISEAMIGLSIVAIGTSLPELATTVMAAIRGERDIALGNIVGSNIFNILAILGITAVVTPVPVDARFMAVDTPVVIAITLALLALVYFVGRMNRLVGGAMLAGYVAYIALTGGL</sequence>
<feature type="transmembrane region" description="Helical" evidence="5">
    <location>
        <begin position="226"/>
        <end position="249"/>
    </location>
</feature>
<feature type="domain" description="Sodium/calcium exchanger membrane region" evidence="6">
    <location>
        <begin position="4"/>
        <end position="143"/>
    </location>
</feature>
<keyword evidence="8" id="KW-1185">Reference proteome</keyword>
<evidence type="ECO:0000259" key="6">
    <source>
        <dbReference type="Pfam" id="PF01699"/>
    </source>
</evidence>
<feature type="transmembrane region" description="Helical" evidence="5">
    <location>
        <begin position="34"/>
        <end position="55"/>
    </location>
</feature>
<feature type="transmembrane region" description="Helical" evidence="5">
    <location>
        <begin position="261"/>
        <end position="280"/>
    </location>
</feature>
<dbReference type="KEGG" id="lvs:LOKVESSMR4R_01682"/>
<dbReference type="GO" id="GO:0005886">
    <property type="term" value="C:plasma membrane"/>
    <property type="evidence" value="ECO:0007669"/>
    <property type="project" value="TreeGrafter"/>
</dbReference>
<dbReference type="InterPro" id="IPR004837">
    <property type="entry name" value="NaCa_Exmemb"/>
</dbReference>
<dbReference type="OrthoDB" id="9794225at2"/>
<dbReference type="InterPro" id="IPR044880">
    <property type="entry name" value="NCX_ion-bd_dom_sf"/>
</dbReference>
<keyword evidence="2 5" id="KW-0812">Transmembrane</keyword>
<feature type="transmembrane region" description="Helical" evidence="5">
    <location>
        <begin position="76"/>
        <end position="98"/>
    </location>
</feature>
<evidence type="ECO:0000256" key="3">
    <source>
        <dbReference type="ARBA" id="ARBA00022989"/>
    </source>
</evidence>
<proteinExistence type="predicted"/>
<organism evidence="7 8">
    <name type="scientific">Yoonia vestfoldensis</name>
    <dbReference type="NCBI Taxonomy" id="245188"/>
    <lineage>
        <taxon>Bacteria</taxon>
        <taxon>Pseudomonadati</taxon>
        <taxon>Pseudomonadota</taxon>
        <taxon>Alphaproteobacteria</taxon>
        <taxon>Rhodobacterales</taxon>
        <taxon>Paracoccaceae</taxon>
        <taxon>Yoonia</taxon>
    </lineage>
</organism>
<keyword evidence="4 5" id="KW-0472">Membrane</keyword>
<dbReference type="GO" id="GO:0008273">
    <property type="term" value="F:calcium, potassium:sodium antiporter activity"/>
    <property type="evidence" value="ECO:0007669"/>
    <property type="project" value="TreeGrafter"/>
</dbReference>
<dbReference type="RefSeq" id="WP_087212873.1">
    <property type="nucleotide sequence ID" value="NZ_CP021431.1"/>
</dbReference>
<comment type="subcellular location">
    <subcellularLocation>
        <location evidence="1">Membrane</location>
        <topology evidence="1">Multi-pass membrane protein</topology>
    </subcellularLocation>
</comment>
<dbReference type="PANTHER" id="PTHR10846">
    <property type="entry name" value="SODIUM/POTASSIUM/CALCIUM EXCHANGER"/>
    <property type="match status" value="1"/>
</dbReference>
<gene>
    <name evidence="7" type="primary">yrbG</name>
    <name evidence="7" type="ORF">LOKVESSMR4R_01682</name>
</gene>